<sequence>MGFGGRSADPELHDRSQVSVSAVLKRKLLKTRGAYAPRVFLQLLVLHLR</sequence>
<name>A0A4R6G7Y4_9BURK</name>
<keyword evidence="2" id="KW-1185">Reference proteome</keyword>
<protein>
    <submittedName>
        <fullName evidence="1">Uncharacterized protein</fullName>
    </submittedName>
</protein>
<evidence type="ECO:0000313" key="1">
    <source>
        <dbReference type="EMBL" id="TDN89904.1"/>
    </source>
</evidence>
<gene>
    <name evidence="1" type="ORF">EV677_1972</name>
</gene>
<dbReference type="Proteomes" id="UP000294737">
    <property type="component" value="Unassembled WGS sequence"/>
</dbReference>
<dbReference type="EMBL" id="SNWF01000005">
    <property type="protein sequence ID" value="TDN89904.1"/>
    <property type="molecule type" value="Genomic_DNA"/>
</dbReference>
<evidence type="ECO:0000313" key="2">
    <source>
        <dbReference type="Proteomes" id="UP000294737"/>
    </source>
</evidence>
<proteinExistence type="predicted"/>
<dbReference type="AlphaFoldDB" id="A0A4R6G7Y4"/>
<organism evidence="1 2">
    <name type="scientific">Herminiimonas fonticola</name>
    <dbReference type="NCBI Taxonomy" id="303380"/>
    <lineage>
        <taxon>Bacteria</taxon>
        <taxon>Pseudomonadati</taxon>
        <taxon>Pseudomonadota</taxon>
        <taxon>Betaproteobacteria</taxon>
        <taxon>Burkholderiales</taxon>
        <taxon>Oxalobacteraceae</taxon>
        <taxon>Herminiimonas</taxon>
    </lineage>
</organism>
<accession>A0A4R6G7Y4</accession>
<reference evidence="1 2" key="1">
    <citation type="submission" date="2019-03" db="EMBL/GenBank/DDBJ databases">
        <title>Genomic Encyclopedia of Type Strains, Phase IV (KMG-IV): sequencing the most valuable type-strain genomes for metagenomic binning, comparative biology and taxonomic classification.</title>
        <authorList>
            <person name="Goeker M."/>
        </authorList>
    </citation>
    <scope>NUCLEOTIDE SEQUENCE [LARGE SCALE GENOMIC DNA]</scope>
    <source>
        <strain evidence="1 2">DSM 18555</strain>
    </source>
</reference>
<comment type="caution">
    <text evidence="1">The sequence shown here is derived from an EMBL/GenBank/DDBJ whole genome shotgun (WGS) entry which is preliminary data.</text>
</comment>